<protein>
    <recommendedName>
        <fullName evidence="4">Lipoprotein</fullName>
    </recommendedName>
</protein>
<dbReference type="RefSeq" id="WP_311820643.1">
    <property type="nucleotide sequence ID" value="NZ_JARPXI010000018.1"/>
</dbReference>
<comment type="caution">
    <text evidence="2">The sequence shown here is derived from an EMBL/GenBank/DDBJ whole genome shotgun (WGS) entry which is preliminary data.</text>
</comment>
<sequence>MKVFKLGVISILLVIFLGACSSSEKEETKNYSSTNSTIKETDTDQKAEFATIAEKHIKELYSIDNLKIDLKSIKVNQFPDDKNAETGEEYKNVLNGIGDFTWQDKQYNFSLIYSKKDETNYSVLYLYSNLDPNKGIDTPLESDK</sequence>
<dbReference type="Proteomes" id="UP001254770">
    <property type="component" value="Unassembled WGS sequence"/>
</dbReference>
<evidence type="ECO:0008006" key="4">
    <source>
        <dbReference type="Google" id="ProtNLM"/>
    </source>
</evidence>
<keyword evidence="1" id="KW-0732">Signal</keyword>
<dbReference type="PROSITE" id="PS51257">
    <property type="entry name" value="PROKAR_LIPOPROTEIN"/>
    <property type="match status" value="1"/>
</dbReference>
<reference evidence="2" key="1">
    <citation type="submission" date="2023-03" db="EMBL/GenBank/DDBJ databases">
        <authorList>
            <person name="Shen W."/>
            <person name="Cai J."/>
        </authorList>
    </citation>
    <scope>NUCLEOTIDE SEQUENCE</scope>
    <source>
        <strain evidence="2">Y15</strain>
    </source>
</reference>
<accession>A0AAW8TDC3</accession>
<dbReference type="EMBL" id="JARPXL010000018">
    <property type="protein sequence ID" value="MDT2545789.1"/>
    <property type="molecule type" value="Genomic_DNA"/>
</dbReference>
<organism evidence="2 3">
    <name type="scientific">Enterococcus raffinosus</name>
    <dbReference type="NCBI Taxonomy" id="71452"/>
    <lineage>
        <taxon>Bacteria</taxon>
        <taxon>Bacillati</taxon>
        <taxon>Bacillota</taxon>
        <taxon>Bacilli</taxon>
        <taxon>Lactobacillales</taxon>
        <taxon>Enterococcaceae</taxon>
        <taxon>Enterococcus</taxon>
    </lineage>
</organism>
<evidence type="ECO:0000313" key="2">
    <source>
        <dbReference type="EMBL" id="MDT2545789.1"/>
    </source>
</evidence>
<proteinExistence type="predicted"/>
<feature type="chain" id="PRO_5043801871" description="Lipoprotein" evidence="1">
    <location>
        <begin position="22"/>
        <end position="144"/>
    </location>
</feature>
<dbReference type="AlphaFoldDB" id="A0AAW8TDC3"/>
<evidence type="ECO:0000313" key="3">
    <source>
        <dbReference type="Proteomes" id="UP001254770"/>
    </source>
</evidence>
<evidence type="ECO:0000256" key="1">
    <source>
        <dbReference type="SAM" id="SignalP"/>
    </source>
</evidence>
<name>A0AAW8TDC3_9ENTE</name>
<feature type="signal peptide" evidence="1">
    <location>
        <begin position="1"/>
        <end position="21"/>
    </location>
</feature>
<gene>
    <name evidence="2" type="ORF">P7D69_15680</name>
</gene>